<keyword evidence="2" id="KW-0238">DNA-binding</keyword>
<accession>A0ABM6TCP1</accession>
<feature type="region of interest" description="Disordered" evidence="1">
    <location>
        <begin position="121"/>
        <end position="154"/>
    </location>
</feature>
<name>A0ABM6TCP1_9CAUL</name>
<organism evidence="2 3">
    <name type="scientific">Caulobacter segnis</name>
    <dbReference type="NCBI Taxonomy" id="88688"/>
    <lineage>
        <taxon>Bacteria</taxon>
        <taxon>Pseudomonadati</taxon>
        <taxon>Pseudomonadota</taxon>
        <taxon>Alphaproteobacteria</taxon>
        <taxon>Caulobacterales</taxon>
        <taxon>Caulobacteraceae</taxon>
        <taxon>Caulobacter</taxon>
    </lineage>
</organism>
<dbReference type="GO" id="GO:0003677">
    <property type="term" value="F:DNA binding"/>
    <property type="evidence" value="ECO:0007669"/>
    <property type="project" value="UniProtKB-KW"/>
</dbReference>
<reference evidence="2 3" key="1">
    <citation type="journal article" date="2015" name="Biotechnol. Bioeng.">
        <title>Genome sequence and phenotypic characterization of Caulobacter segnis.</title>
        <authorList>
            <person name="Patel S."/>
            <person name="Fletcher B."/>
            <person name="Scott D.C."/>
            <person name="Ely B."/>
        </authorList>
    </citation>
    <scope>NUCLEOTIDE SEQUENCE [LARGE SCALE GENOMIC DNA]</scope>
    <source>
        <strain evidence="2 3">TK0059</strain>
    </source>
</reference>
<feature type="region of interest" description="Disordered" evidence="1">
    <location>
        <begin position="1"/>
        <end position="33"/>
    </location>
</feature>
<evidence type="ECO:0000313" key="2">
    <source>
        <dbReference type="EMBL" id="AVQ00803.1"/>
    </source>
</evidence>
<keyword evidence="3" id="KW-1185">Reference proteome</keyword>
<feature type="compositionally biased region" description="Basic residues" evidence="1">
    <location>
        <begin position="136"/>
        <end position="154"/>
    </location>
</feature>
<dbReference type="Proteomes" id="UP000240527">
    <property type="component" value="Chromosome"/>
</dbReference>
<gene>
    <name evidence="2" type="ORF">B7G68_02355</name>
</gene>
<dbReference type="EMBL" id="CP027850">
    <property type="protein sequence ID" value="AVQ00803.1"/>
    <property type="molecule type" value="Genomic_DNA"/>
</dbReference>
<protein>
    <submittedName>
        <fullName evidence="2">DNA-binding protein</fullName>
    </submittedName>
</protein>
<evidence type="ECO:0000313" key="3">
    <source>
        <dbReference type="Proteomes" id="UP000240527"/>
    </source>
</evidence>
<evidence type="ECO:0000256" key="1">
    <source>
        <dbReference type="SAM" id="MobiDB-lite"/>
    </source>
</evidence>
<dbReference type="RefSeq" id="WP_041538149.1">
    <property type="nucleotide sequence ID" value="NZ_CP027850.1"/>
</dbReference>
<sequence>MARRSQATPPHPDLFDHGPVLPPQADAADRGSPTCTCGGFQAWRAGEGASTAAKTLGPITEHRFAEAFKDRALASAKVAAKLVGLDVDTLSAMADAGIIRAVRKGRLRSYTEHALRAYLLDGPDAPSHAPSDRRPSEKRRVRAIPFSKRRAAPL</sequence>
<proteinExistence type="predicted"/>